<comment type="caution">
    <text evidence="13">The sequence shown here is derived from an EMBL/GenBank/DDBJ whole genome shotgun (WGS) entry which is preliminary data.</text>
</comment>
<feature type="transmembrane region" description="Helical" evidence="12">
    <location>
        <begin position="97"/>
        <end position="116"/>
    </location>
</feature>
<dbReference type="STRING" id="1210086.GCA_001613105_01568"/>
<protein>
    <submittedName>
        <fullName evidence="13">Cytochrome c oxidase assembly protein subunit 15</fullName>
    </submittedName>
</protein>
<name>A0A370I944_9NOCA</name>
<proteinExistence type="predicted"/>
<evidence type="ECO:0000313" key="13">
    <source>
        <dbReference type="EMBL" id="RDI66621.1"/>
    </source>
</evidence>
<feature type="transmembrane region" description="Helical" evidence="12">
    <location>
        <begin position="201"/>
        <end position="224"/>
    </location>
</feature>
<evidence type="ECO:0000256" key="4">
    <source>
        <dbReference type="ARBA" id="ARBA00022723"/>
    </source>
</evidence>
<dbReference type="InterPro" id="IPR050450">
    <property type="entry name" value="COX15/CtaA_HemeA_synthase"/>
</dbReference>
<accession>A0A370I944</accession>
<feature type="transmembrane region" description="Helical" evidence="12">
    <location>
        <begin position="162"/>
        <end position="181"/>
    </location>
</feature>
<comment type="subcellular location">
    <subcellularLocation>
        <location evidence="1">Membrane</location>
        <topology evidence="1">Multi-pass membrane protein</topology>
    </subcellularLocation>
</comment>
<feature type="transmembrane region" description="Helical" evidence="12">
    <location>
        <begin position="67"/>
        <end position="85"/>
    </location>
</feature>
<keyword evidence="2" id="KW-1003">Cell membrane</keyword>
<dbReference type="Pfam" id="PF02628">
    <property type="entry name" value="COX15-CtaA"/>
    <property type="match status" value="1"/>
</dbReference>
<dbReference type="GO" id="GO:0016020">
    <property type="term" value="C:membrane"/>
    <property type="evidence" value="ECO:0007669"/>
    <property type="project" value="UniProtKB-SubCell"/>
</dbReference>
<dbReference type="PANTHER" id="PTHR35457:SF1">
    <property type="entry name" value="HEME A SYNTHASE"/>
    <property type="match status" value="1"/>
</dbReference>
<feature type="transmembrane region" description="Helical" evidence="12">
    <location>
        <begin position="122"/>
        <end position="142"/>
    </location>
</feature>
<gene>
    <name evidence="13" type="ORF">DFR76_104371</name>
</gene>
<organism evidence="13 14">
    <name type="scientific">Nocardia pseudobrasiliensis</name>
    <dbReference type="NCBI Taxonomy" id="45979"/>
    <lineage>
        <taxon>Bacteria</taxon>
        <taxon>Bacillati</taxon>
        <taxon>Actinomycetota</taxon>
        <taxon>Actinomycetes</taxon>
        <taxon>Mycobacteriales</taxon>
        <taxon>Nocardiaceae</taxon>
        <taxon>Nocardia</taxon>
    </lineage>
</organism>
<comment type="pathway">
    <text evidence="11">Porphyrin-containing compound metabolism.</text>
</comment>
<evidence type="ECO:0000313" key="14">
    <source>
        <dbReference type="Proteomes" id="UP000254869"/>
    </source>
</evidence>
<keyword evidence="5 12" id="KW-1133">Transmembrane helix</keyword>
<evidence type="ECO:0000256" key="12">
    <source>
        <dbReference type="SAM" id="Phobius"/>
    </source>
</evidence>
<keyword evidence="8" id="KW-0350">Heme biosynthesis</keyword>
<evidence type="ECO:0000256" key="9">
    <source>
        <dbReference type="ARBA" id="ARBA00023136"/>
    </source>
</evidence>
<feature type="transmembrane region" description="Helical" evidence="12">
    <location>
        <begin position="262"/>
        <end position="282"/>
    </location>
</feature>
<evidence type="ECO:0000256" key="6">
    <source>
        <dbReference type="ARBA" id="ARBA00023002"/>
    </source>
</evidence>
<dbReference type="PANTHER" id="PTHR35457">
    <property type="entry name" value="HEME A SYNTHASE"/>
    <property type="match status" value="1"/>
</dbReference>
<evidence type="ECO:0000256" key="3">
    <source>
        <dbReference type="ARBA" id="ARBA00022692"/>
    </source>
</evidence>
<sequence>MRFGRKALRWLAFAALVAGVLIVVGGVLVRVTGSGLGCPEWPRCTADSFGATAETGRHGVIEFANRLVTTGLCVIVGLLFVVARWQVRPVPEVVRWVWVQVGIVGLNAVVGGVTVLARLSPYVVAAHFLAAVLLLTAATVTWDRVLRLDTPGGAAVSTRLRALGRVLIAATAALTMVGAVVTGTGPHAGDSARVTRMPLPWTATVVAHGLLAALVLGTVLAMRYAAEPGTAVRERATILVLVLAGQGGLGVVQAFAHLPGPLVFAHVAVSALLWIGAVRLYLDTNEPVRVGAGR</sequence>
<evidence type="ECO:0000256" key="11">
    <source>
        <dbReference type="ARBA" id="ARBA00023444"/>
    </source>
</evidence>
<keyword evidence="14" id="KW-1185">Reference proteome</keyword>
<dbReference type="Proteomes" id="UP000254869">
    <property type="component" value="Unassembled WGS sequence"/>
</dbReference>
<dbReference type="InterPro" id="IPR003780">
    <property type="entry name" value="COX15/CtaA_fam"/>
</dbReference>
<dbReference type="EMBL" id="QQBC01000004">
    <property type="protein sequence ID" value="RDI66621.1"/>
    <property type="molecule type" value="Genomic_DNA"/>
</dbReference>
<keyword evidence="6" id="KW-0560">Oxidoreductase</keyword>
<keyword evidence="7" id="KW-0408">Iron</keyword>
<reference evidence="13 14" key="1">
    <citation type="submission" date="2018-07" db="EMBL/GenBank/DDBJ databases">
        <title>Genomic Encyclopedia of Type Strains, Phase IV (KMG-IV): sequencing the most valuable type-strain genomes for metagenomic binning, comparative biology and taxonomic classification.</title>
        <authorList>
            <person name="Goeker M."/>
        </authorList>
    </citation>
    <scope>NUCLEOTIDE SEQUENCE [LARGE SCALE GENOMIC DNA]</scope>
    <source>
        <strain evidence="13 14">DSM 44290</strain>
    </source>
</reference>
<keyword evidence="10" id="KW-1015">Disulfide bond</keyword>
<dbReference type="GO" id="GO:0006784">
    <property type="term" value="P:heme A biosynthetic process"/>
    <property type="evidence" value="ECO:0007669"/>
    <property type="project" value="InterPro"/>
</dbReference>
<evidence type="ECO:0000256" key="2">
    <source>
        <dbReference type="ARBA" id="ARBA00022475"/>
    </source>
</evidence>
<dbReference type="GO" id="GO:0016491">
    <property type="term" value="F:oxidoreductase activity"/>
    <property type="evidence" value="ECO:0007669"/>
    <property type="project" value="UniProtKB-KW"/>
</dbReference>
<dbReference type="GO" id="GO:0046872">
    <property type="term" value="F:metal ion binding"/>
    <property type="evidence" value="ECO:0007669"/>
    <property type="project" value="UniProtKB-KW"/>
</dbReference>
<feature type="transmembrane region" description="Helical" evidence="12">
    <location>
        <begin position="7"/>
        <end position="29"/>
    </location>
</feature>
<dbReference type="AlphaFoldDB" id="A0A370I944"/>
<evidence type="ECO:0000256" key="7">
    <source>
        <dbReference type="ARBA" id="ARBA00023004"/>
    </source>
</evidence>
<keyword evidence="4" id="KW-0479">Metal-binding</keyword>
<keyword evidence="3 12" id="KW-0812">Transmembrane</keyword>
<evidence type="ECO:0000256" key="10">
    <source>
        <dbReference type="ARBA" id="ARBA00023157"/>
    </source>
</evidence>
<keyword evidence="9 12" id="KW-0472">Membrane</keyword>
<feature type="transmembrane region" description="Helical" evidence="12">
    <location>
        <begin position="236"/>
        <end position="256"/>
    </location>
</feature>
<evidence type="ECO:0000256" key="1">
    <source>
        <dbReference type="ARBA" id="ARBA00004141"/>
    </source>
</evidence>
<evidence type="ECO:0000256" key="8">
    <source>
        <dbReference type="ARBA" id="ARBA00023133"/>
    </source>
</evidence>
<evidence type="ECO:0000256" key="5">
    <source>
        <dbReference type="ARBA" id="ARBA00022989"/>
    </source>
</evidence>